<dbReference type="PROSITE" id="PS00122">
    <property type="entry name" value="CARBOXYLESTERASE_B_1"/>
    <property type="match status" value="1"/>
</dbReference>
<proteinExistence type="inferred from homology"/>
<sequence length="530" mass="57444">MLYSSPWALLFLALASPLTAAWTDCQDRAAYANLTVTTRTGTFVGSLNDTYPDVRQFKYVPYAKPPIGDLRWQPPQRLAHSDDTIDSTTFGPACPQWVSANPSVYNNITGLKIYNYGQSLTAGAAALGSAEDCLSLGVWTPAHASPDSGLPVVLFLTGGGDTAGGVFEAGQLPSNWVHRSQKHIVVTTNYRLGILGFPNTPLLSDTNFGFQDARAAVEWVHENIAAFGGDPEKITLWGQSAGSISTDIYQFAYPDNPIVRATVSSSGFAIPDPKQGIAYDFQGLNFSFVAKGVGCDYCDDEATVQCMRRVSWYRLITFVGQYGDAGTKPSLAFTHQADGKYVFSKQDYIDRYADGRVARLPKIIGTCAREGSSLNNASAPTYEADLTSHTVGIVCSAHNTTVARYNGGLPPTWRYLYAGNWTDTTAGIPYLGAYHTSDLWMFFGTYNVLPHGPKTDLEIKTSETMQDNLASFVQDPYALDAGGWPSQDPYSWGGGKLALFGANGQAVQIVDSDKYEDVCHVPGATYDTHI</sequence>
<name>A0A427YJ46_9TREE</name>
<dbReference type="SUPFAM" id="SSF53474">
    <property type="entry name" value="alpha/beta-Hydrolases"/>
    <property type="match status" value="1"/>
</dbReference>
<dbReference type="PANTHER" id="PTHR11559">
    <property type="entry name" value="CARBOXYLESTERASE"/>
    <property type="match status" value="1"/>
</dbReference>
<keyword evidence="2 3" id="KW-0378">Hydrolase</keyword>
<dbReference type="OrthoDB" id="408631at2759"/>
<dbReference type="InterPro" id="IPR002018">
    <property type="entry name" value="CarbesteraseB"/>
</dbReference>
<reference evidence="5 6" key="1">
    <citation type="submission" date="2018-11" db="EMBL/GenBank/DDBJ databases">
        <title>Genome sequence of Saitozyma podzolica DSM 27192.</title>
        <authorList>
            <person name="Aliyu H."/>
            <person name="Gorte O."/>
            <person name="Ochsenreither K."/>
        </authorList>
    </citation>
    <scope>NUCLEOTIDE SEQUENCE [LARGE SCALE GENOMIC DNA]</scope>
    <source>
        <strain evidence="5 6">DSM 27192</strain>
    </source>
</reference>
<dbReference type="InterPro" id="IPR050309">
    <property type="entry name" value="Type-B_Carboxylest/Lipase"/>
</dbReference>
<organism evidence="5 6">
    <name type="scientific">Saitozyma podzolica</name>
    <dbReference type="NCBI Taxonomy" id="1890683"/>
    <lineage>
        <taxon>Eukaryota</taxon>
        <taxon>Fungi</taxon>
        <taxon>Dikarya</taxon>
        <taxon>Basidiomycota</taxon>
        <taxon>Agaricomycotina</taxon>
        <taxon>Tremellomycetes</taxon>
        <taxon>Tremellales</taxon>
        <taxon>Trimorphomycetaceae</taxon>
        <taxon>Saitozyma</taxon>
    </lineage>
</organism>
<keyword evidence="6" id="KW-1185">Reference proteome</keyword>
<comment type="caution">
    <text evidence="5">The sequence shown here is derived from an EMBL/GenBank/DDBJ whole genome shotgun (WGS) entry which is preliminary data.</text>
</comment>
<evidence type="ECO:0000256" key="1">
    <source>
        <dbReference type="ARBA" id="ARBA00005964"/>
    </source>
</evidence>
<dbReference type="STRING" id="1890683.A0A427YJ46"/>
<evidence type="ECO:0000259" key="4">
    <source>
        <dbReference type="Pfam" id="PF00135"/>
    </source>
</evidence>
<gene>
    <name evidence="5" type="ORF">EHS25_010291</name>
</gene>
<dbReference type="InterPro" id="IPR019826">
    <property type="entry name" value="Carboxylesterase_B_AS"/>
</dbReference>
<dbReference type="EC" id="3.1.1.-" evidence="3"/>
<feature type="chain" id="PRO_5018817447" description="Carboxylic ester hydrolase" evidence="3">
    <location>
        <begin position="22"/>
        <end position="530"/>
    </location>
</feature>
<evidence type="ECO:0000256" key="3">
    <source>
        <dbReference type="RuleBase" id="RU361235"/>
    </source>
</evidence>
<dbReference type="Proteomes" id="UP000279259">
    <property type="component" value="Unassembled WGS sequence"/>
</dbReference>
<dbReference type="GO" id="GO:0016787">
    <property type="term" value="F:hydrolase activity"/>
    <property type="evidence" value="ECO:0007669"/>
    <property type="project" value="UniProtKB-KW"/>
</dbReference>
<dbReference type="EMBL" id="RSCD01000009">
    <property type="protein sequence ID" value="RSH91115.1"/>
    <property type="molecule type" value="Genomic_DNA"/>
</dbReference>
<dbReference type="Gene3D" id="3.40.50.1820">
    <property type="entry name" value="alpha/beta hydrolase"/>
    <property type="match status" value="2"/>
</dbReference>
<feature type="domain" description="Carboxylesterase type B" evidence="4">
    <location>
        <begin position="34"/>
        <end position="380"/>
    </location>
</feature>
<feature type="signal peptide" evidence="3">
    <location>
        <begin position="1"/>
        <end position="21"/>
    </location>
</feature>
<evidence type="ECO:0000256" key="2">
    <source>
        <dbReference type="ARBA" id="ARBA00022801"/>
    </source>
</evidence>
<comment type="similarity">
    <text evidence="1 3">Belongs to the type-B carboxylesterase/lipase family.</text>
</comment>
<accession>A0A427YJ46</accession>
<dbReference type="Pfam" id="PF00135">
    <property type="entry name" value="COesterase"/>
    <property type="match status" value="1"/>
</dbReference>
<evidence type="ECO:0000313" key="5">
    <source>
        <dbReference type="EMBL" id="RSH91115.1"/>
    </source>
</evidence>
<dbReference type="AlphaFoldDB" id="A0A427YJ46"/>
<evidence type="ECO:0000313" key="6">
    <source>
        <dbReference type="Proteomes" id="UP000279259"/>
    </source>
</evidence>
<keyword evidence="3" id="KW-0732">Signal</keyword>
<dbReference type="InterPro" id="IPR029058">
    <property type="entry name" value="AB_hydrolase_fold"/>
</dbReference>
<protein>
    <recommendedName>
        <fullName evidence="3">Carboxylic ester hydrolase</fullName>
        <ecNumber evidence="3">3.1.1.-</ecNumber>
    </recommendedName>
</protein>